<proteinExistence type="predicted"/>
<evidence type="ECO:0000256" key="1">
    <source>
        <dbReference type="SAM" id="Phobius"/>
    </source>
</evidence>
<evidence type="ECO:0000313" key="2">
    <source>
        <dbReference type="EMBL" id="SVC25581.1"/>
    </source>
</evidence>
<sequence length="141" mass="15867">ISLVGVDDLAQAVILSINKNDAAGKMYYVTDGTRYLITEIERAIYRAWGKKMPSWHTPHMVLYAAATAAGWVNYIFFVVGAKRQTAGSISARTYRNLVTDNLFSNEKLCEELGFKPVCNFYEALPRVVESIDRQAWLKEPG</sequence>
<gene>
    <name evidence="2" type="ORF">METZ01_LOCUS278435</name>
</gene>
<reference evidence="2" key="1">
    <citation type="submission" date="2018-05" db="EMBL/GenBank/DDBJ databases">
        <authorList>
            <person name="Lanie J.A."/>
            <person name="Ng W.-L."/>
            <person name="Kazmierczak K.M."/>
            <person name="Andrzejewski T.M."/>
            <person name="Davidsen T.M."/>
            <person name="Wayne K.J."/>
            <person name="Tettelin H."/>
            <person name="Glass J.I."/>
            <person name="Rusch D."/>
            <person name="Podicherti R."/>
            <person name="Tsui H.-C.T."/>
            <person name="Winkler M.E."/>
        </authorList>
    </citation>
    <scope>NUCLEOTIDE SEQUENCE</scope>
</reference>
<evidence type="ECO:0008006" key="3">
    <source>
        <dbReference type="Google" id="ProtNLM"/>
    </source>
</evidence>
<dbReference type="AlphaFoldDB" id="A0A382KSD5"/>
<dbReference type="Gene3D" id="3.40.50.720">
    <property type="entry name" value="NAD(P)-binding Rossmann-like Domain"/>
    <property type="match status" value="1"/>
</dbReference>
<organism evidence="2">
    <name type="scientific">marine metagenome</name>
    <dbReference type="NCBI Taxonomy" id="408172"/>
    <lineage>
        <taxon>unclassified sequences</taxon>
        <taxon>metagenomes</taxon>
        <taxon>ecological metagenomes</taxon>
    </lineage>
</organism>
<feature type="non-terminal residue" evidence="2">
    <location>
        <position position="1"/>
    </location>
</feature>
<dbReference type="EMBL" id="UINC01081584">
    <property type="protein sequence ID" value="SVC25581.1"/>
    <property type="molecule type" value="Genomic_DNA"/>
</dbReference>
<keyword evidence="1" id="KW-1133">Transmembrane helix</keyword>
<feature type="transmembrane region" description="Helical" evidence="1">
    <location>
        <begin position="60"/>
        <end position="79"/>
    </location>
</feature>
<keyword evidence="1" id="KW-0812">Transmembrane</keyword>
<dbReference type="InterPro" id="IPR036291">
    <property type="entry name" value="NAD(P)-bd_dom_sf"/>
</dbReference>
<name>A0A382KSD5_9ZZZZ</name>
<accession>A0A382KSD5</accession>
<dbReference type="SUPFAM" id="SSF51735">
    <property type="entry name" value="NAD(P)-binding Rossmann-fold domains"/>
    <property type="match status" value="1"/>
</dbReference>
<protein>
    <recommendedName>
        <fullName evidence="3">3-beta hydroxysteroid dehydrogenase/isomerase domain-containing protein</fullName>
    </recommendedName>
</protein>
<keyword evidence="1" id="KW-0472">Membrane</keyword>